<proteinExistence type="predicted"/>
<dbReference type="InterPro" id="IPR011761">
    <property type="entry name" value="ATP-grasp"/>
</dbReference>
<comment type="caution">
    <text evidence="6">The sequence shown here is derived from an EMBL/GenBank/DDBJ whole genome shotgun (WGS) entry which is preliminary data.</text>
</comment>
<evidence type="ECO:0000256" key="2">
    <source>
        <dbReference type="ARBA" id="ARBA00022741"/>
    </source>
</evidence>
<dbReference type="Gene3D" id="3.30.1490.20">
    <property type="entry name" value="ATP-grasp fold, A domain"/>
    <property type="match status" value="1"/>
</dbReference>
<keyword evidence="3 4" id="KW-0067">ATP-binding</keyword>
<keyword evidence="1" id="KW-0436">Ligase</keyword>
<feature type="domain" description="ATP-grasp" evidence="5">
    <location>
        <begin position="117"/>
        <end position="290"/>
    </location>
</feature>
<reference evidence="6 7" key="2">
    <citation type="submission" date="2008-11" db="EMBL/GenBank/DDBJ databases">
        <authorList>
            <person name="Fulton L."/>
            <person name="Clifton S."/>
            <person name="Fulton B."/>
            <person name="Xu J."/>
            <person name="Minx P."/>
            <person name="Pepin K.H."/>
            <person name="Johnson M."/>
            <person name="Bhonagiri V."/>
            <person name="Nash W.E."/>
            <person name="Mardis E.R."/>
            <person name="Wilson R.K."/>
        </authorList>
    </citation>
    <scope>NUCLEOTIDE SEQUENCE [LARGE SCALE GENOMIC DNA]</scope>
    <source>
        <strain evidence="6 7">ATCC 43243</strain>
    </source>
</reference>
<dbReference type="InterPro" id="IPR048764">
    <property type="entry name" value="PylC_N"/>
</dbReference>
<evidence type="ECO:0000256" key="1">
    <source>
        <dbReference type="ARBA" id="ARBA00022598"/>
    </source>
</evidence>
<dbReference type="EMBL" id="ABVQ01000037">
    <property type="protein sequence ID" value="EEC56692.1"/>
    <property type="molecule type" value="Genomic_DNA"/>
</dbReference>
<accession>B7AWV1</accession>
<dbReference type="NCBIfam" id="NF009406">
    <property type="entry name" value="PRK12767.1-5"/>
    <property type="match status" value="1"/>
</dbReference>
<dbReference type="Proteomes" id="UP000003136">
    <property type="component" value="Unassembled WGS sequence"/>
</dbReference>
<name>B7AWV1_9FIRM</name>
<dbReference type="PANTHER" id="PTHR43585:SF2">
    <property type="entry name" value="ATP-GRASP ENZYME FSQD"/>
    <property type="match status" value="1"/>
</dbReference>
<dbReference type="SUPFAM" id="SSF56059">
    <property type="entry name" value="Glutathione synthetase ATP-binding domain-like"/>
    <property type="match status" value="1"/>
</dbReference>
<dbReference type="InterPro" id="IPR052032">
    <property type="entry name" value="ATP-dep_AA_Ligase"/>
</dbReference>
<evidence type="ECO:0000313" key="6">
    <source>
        <dbReference type="EMBL" id="EEC56692.1"/>
    </source>
</evidence>
<dbReference type="HOGENOM" id="CLU_052967_0_0_9"/>
<dbReference type="AlphaFoldDB" id="B7AWV1"/>
<dbReference type="STRING" id="483218.BACPEC_03201"/>
<evidence type="ECO:0000256" key="4">
    <source>
        <dbReference type="PROSITE-ProRule" id="PRU00409"/>
    </source>
</evidence>
<sequence>MMNVLILSCGTRYKLVKYFTSNRNCVDKVVVTDCSKDAPALYVADKYYIVPRMDSPDYTDTLVDICKKENIDIIIPLHEDEIILIAKIRSIFEEIGVMVALSDYEKIKLCRDKLNLNNYLADAGIQSVPTYKAEDYCESSGDRINVFAKPRAGAGSVDTFHVHSKKLLEALIEEYNEQLIVQPDMSGREYGVDVYVDMMSNEIISCFCKEKLRMRAGETEKSVTDMNASVIELVSRAVKKIGLVGPLDVDVMEHNGQYSILEINPRFGGGYPHAYECGANFIELICTNASGHANEKINTEYKHRRVLKYSDVYVAD</sequence>
<dbReference type="GO" id="GO:0046872">
    <property type="term" value="F:metal ion binding"/>
    <property type="evidence" value="ECO:0007669"/>
    <property type="project" value="InterPro"/>
</dbReference>
<keyword evidence="2 4" id="KW-0547">Nucleotide-binding</keyword>
<dbReference type="PANTHER" id="PTHR43585">
    <property type="entry name" value="FUMIPYRROLE BIOSYNTHESIS PROTEIN C"/>
    <property type="match status" value="1"/>
</dbReference>
<dbReference type="Pfam" id="PF21360">
    <property type="entry name" value="PylC-like_N"/>
    <property type="match status" value="1"/>
</dbReference>
<evidence type="ECO:0000313" key="7">
    <source>
        <dbReference type="Proteomes" id="UP000003136"/>
    </source>
</evidence>
<dbReference type="Gene3D" id="3.40.50.20">
    <property type="match status" value="1"/>
</dbReference>
<dbReference type="PROSITE" id="PS50975">
    <property type="entry name" value="ATP_GRASP"/>
    <property type="match status" value="1"/>
</dbReference>
<dbReference type="eggNOG" id="COG0189">
    <property type="taxonomic scope" value="Bacteria"/>
</dbReference>
<dbReference type="Pfam" id="PF02655">
    <property type="entry name" value="ATP-grasp_3"/>
    <property type="match status" value="1"/>
</dbReference>
<organism evidence="6 7">
    <name type="scientific">[Bacteroides] pectinophilus ATCC 43243</name>
    <dbReference type="NCBI Taxonomy" id="483218"/>
    <lineage>
        <taxon>Bacteria</taxon>
        <taxon>Bacillati</taxon>
        <taxon>Bacillota</taxon>
        <taxon>Clostridia</taxon>
        <taxon>Eubacteriales</taxon>
    </lineage>
</organism>
<keyword evidence="7" id="KW-1185">Reference proteome</keyword>
<dbReference type="GO" id="GO:0016874">
    <property type="term" value="F:ligase activity"/>
    <property type="evidence" value="ECO:0007669"/>
    <property type="project" value="UniProtKB-KW"/>
</dbReference>
<evidence type="ECO:0000256" key="3">
    <source>
        <dbReference type="ARBA" id="ARBA00022840"/>
    </source>
</evidence>
<dbReference type="InterPro" id="IPR013815">
    <property type="entry name" value="ATP_grasp_subdomain_1"/>
</dbReference>
<evidence type="ECO:0000259" key="5">
    <source>
        <dbReference type="PROSITE" id="PS50975"/>
    </source>
</evidence>
<protein>
    <recommendedName>
        <fullName evidence="5">ATP-grasp domain-containing protein</fullName>
    </recommendedName>
</protein>
<dbReference type="InterPro" id="IPR003806">
    <property type="entry name" value="ATP-grasp_PylC-type"/>
</dbReference>
<dbReference type="Gene3D" id="3.30.470.20">
    <property type="entry name" value="ATP-grasp fold, B domain"/>
    <property type="match status" value="1"/>
</dbReference>
<dbReference type="GO" id="GO:0005524">
    <property type="term" value="F:ATP binding"/>
    <property type="evidence" value="ECO:0007669"/>
    <property type="project" value="UniProtKB-UniRule"/>
</dbReference>
<reference evidence="6 7" key="1">
    <citation type="submission" date="2008-11" db="EMBL/GenBank/DDBJ databases">
        <title>Draft genome sequence of Bacteroides pectinophilus (ATCC 43243).</title>
        <authorList>
            <person name="Sudarsanam P."/>
            <person name="Ley R."/>
            <person name="Guruge J."/>
            <person name="Turnbaugh P.J."/>
            <person name="Mahowald M."/>
            <person name="Liep D."/>
            <person name="Gordon J."/>
        </authorList>
    </citation>
    <scope>NUCLEOTIDE SEQUENCE [LARGE SCALE GENOMIC DNA]</scope>
    <source>
        <strain evidence="6 7">ATCC 43243</strain>
    </source>
</reference>
<gene>
    <name evidence="6" type="ORF">BACPEC_03201</name>
</gene>